<accession>A0A1H0NJC8</accession>
<dbReference type="Proteomes" id="UP000183816">
    <property type="component" value="Unassembled WGS sequence"/>
</dbReference>
<organism evidence="5 6">
    <name type="scientific">Streptococcus equinus</name>
    <name type="common">Streptococcus bovis</name>
    <dbReference type="NCBI Taxonomy" id="1335"/>
    <lineage>
        <taxon>Bacteria</taxon>
        <taxon>Bacillati</taxon>
        <taxon>Bacillota</taxon>
        <taxon>Bacilli</taxon>
        <taxon>Lactobacillales</taxon>
        <taxon>Streptococcaceae</taxon>
        <taxon>Streptococcus</taxon>
    </lineage>
</organism>
<keyword evidence="1" id="KW-0813">Transport</keyword>
<evidence type="ECO:0000313" key="6">
    <source>
        <dbReference type="Proteomes" id="UP000183816"/>
    </source>
</evidence>
<dbReference type="PROSITE" id="PS00211">
    <property type="entry name" value="ABC_TRANSPORTER_1"/>
    <property type="match status" value="1"/>
</dbReference>
<evidence type="ECO:0000313" key="5">
    <source>
        <dbReference type="EMBL" id="SDO92525.1"/>
    </source>
</evidence>
<dbReference type="PROSITE" id="PS50893">
    <property type="entry name" value="ABC_TRANSPORTER_2"/>
    <property type="match status" value="1"/>
</dbReference>
<name>A0A1H0NJC8_STREI</name>
<dbReference type="GO" id="GO:0016887">
    <property type="term" value="F:ATP hydrolysis activity"/>
    <property type="evidence" value="ECO:0007669"/>
    <property type="project" value="InterPro"/>
</dbReference>
<gene>
    <name evidence="5" type="ORF">SAMN05216347_103118</name>
</gene>
<dbReference type="InterPro" id="IPR017871">
    <property type="entry name" value="ABC_transporter-like_CS"/>
</dbReference>
<dbReference type="OrthoDB" id="2365508at2"/>
<dbReference type="AlphaFoldDB" id="A0A1H0NJC8"/>
<evidence type="ECO:0000256" key="3">
    <source>
        <dbReference type="ARBA" id="ARBA00022840"/>
    </source>
</evidence>
<feature type="domain" description="ABC transporter" evidence="4">
    <location>
        <begin position="2"/>
        <end position="225"/>
    </location>
</feature>
<dbReference type="InterPro" id="IPR003593">
    <property type="entry name" value="AAA+_ATPase"/>
</dbReference>
<evidence type="ECO:0000256" key="1">
    <source>
        <dbReference type="ARBA" id="ARBA00022448"/>
    </source>
</evidence>
<proteinExistence type="predicted"/>
<dbReference type="InterPro" id="IPR003439">
    <property type="entry name" value="ABC_transporter-like_ATP-bd"/>
</dbReference>
<dbReference type="PANTHER" id="PTHR42939">
    <property type="entry name" value="ABC TRANSPORTER ATP-BINDING PROTEIN ALBC-RELATED"/>
    <property type="match status" value="1"/>
</dbReference>
<evidence type="ECO:0000256" key="2">
    <source>
        <dbReference type="ARBA" id="ARBA00022741"/>
    </source>
</evidence>
<dbReference type="EMBL" id="FNJK01000003">
    <property type="protein sequence ID" value="SDO92525.1"/>
    <property type="molecule type" value="Genomic_DNA"/>
</dbReference>
<dbReference type="SUPFAM" id="SSF52540">
    <property type="entry name" value="P-loop containing nucleoside triphosphate hydrolases"/>
    <property type="match status" value="1"/>
</dbReference>
<dbReference type="Gene3D" id="3.40.50.300">
    <property type="entry name" value="P-loop containing nucleotide triphosphate hydrolases"/>
    <property type="match status" value="1"/>
</dbReference>
<sequence>MIKIEHLSKKYKRLVLNDISVSFPEKQVSVIVGINGSGKTTFIDCVVGLKRPSDGQIWIDDHHNQSDAFKEQVFYIPSDFYLPDYMTGNEYIQFVLARYPNAEPDKVDSFFELYDLKEAKNQLLESYSFGMKKKVQIIAAVLSNAPYVLGDELFNGLDFETTLITVKLFQALLNHRSFVLISHNMTIINHFCDHIFLMSNGKLVPFTGDASQLEAEVLRTESVHDKITFIQRYATFDDHVSE</sequence>
<dbReference type="SMART" id="SM00382">
    <property type="entry name" value="AAA"/>
    <property type="match status" value="1"/>
</dbReference>
<dbReference type="InterPro" id="IPR051782">
    <property type="entry name" value="ABC_Transporter_VariousFunc"/>
</dbReference>
<keyword evidence="3 5" id="KW-0067">ATP-binding</keyword>
<dbReference type="PANTHER" id="PTHR42939:SF1">
    <property type="entry name" value="ABC TRANSPORTER ATP-BINDING PROTEIN ALBC-RELATED"/>
    <property type="match status" value="1"/>
</dbReference>
<evidence type="ECO:0000259" key="4">
    <source>
        <dbReference type="PROSITE" id="PS50893"/>
    </source>
</evidence>
<dbReference type="GO" id="GO:0005524">
    <property type="term" value="F:ATP binding"/>
    <property type="evidence" value="ECO:0007669"/>
    <property type="project" value="UniProtKB-KW"/>
</dbReference>
<protein>
    <submittedName>
        <fullName evidence="5">ABC-2 type transport system ATP-binding protein</fullName>
    </submittedName>
</protein>
<dbReference type="InterPro" id="IPR027417">
    <property type="entry name" value="P-loop_NTPase"/>
</dbReference>
<keyword evidence="2" id="KW-0547">Nucleotide-binding</keyword>
<dbReference type="RefSeq" id="WP_074482344.1">
    <property type="nucleotide sequence ID" value="NZ_FNJK01000003.1"/>
</dbReference>
<dbReference type="Pfam" id="PF00005">
    <property type="entry name" value="ABC_tran"/>
    <property type="match status" value="1"/>
</dbReference>
<reference evidence="5 6" key="1">
    <citation type="submission" date="2016-10" db="EMBL/GenBank/DDBJ databases">
        <authorList>
            <person name="de Groot N.N."/>
        </authorList>
    </citation>
    <scope>NUCLEOTIDE SEQUENCE [LARGE SCALE GENOMIC DNA]</scope>
    <source>
        <strain evidence="5 6">Sb04</strain>
    </source>
</reference>